<evidence type="ECO:0000313" key="3">
    <source>
        <dbReference type="Proteomes" id="UP000298030"/>
    </source>
</evidence>
<name>A0A4Y7SDE7_COPMI</name>
<protein>
    <submittedName>
        <fullName evidence="2">Uncharacterized protein</fullName>
    </submittedName>
</protein>
<comment type="caution">
    <text evidence="2">The sequence shown here is derived from an EMBL/GenBank/DDBJ whole genome shotgun (WGS) entry which is preliminary data.</text>
</comment>
<reference evidence="2 3" key="1">
    <citation type="journal article" date="2019" name="Nat. Ecol. Evol.">
        <title>Megaphylogeny resolves global patterns of mushroom evolution.</title>
        <authorList>
            <person name="Varga T."/>
            <person name="Krizsan K."/>
            <person name="Foldi C."/>
            <person name="Dima B."/>
            <person name="Sanchez-Garcia M."/>
            <person name="Sanchez-Ramirez S."/>
            <person name="Szollosi G.J."/>
            <person name="Szarkandi J.G."/>
            <person name="Papp V."/>
            <person name="Albert L."/>
            <person name="Andreopoulos W."/>
            <person name="Angelini C."/>
            <person name="Antonin V."/>
            <person name="Barry K.W."/>
            <person name="Bougher N.L."/>
            <person name="Buchanan P."/>
            <person name="Buyck B."/>
            <person name="Bense V."/>
            <person name="Catcheside P."/>
            <person name="Chovatia M."/>
            <person name="Cooper J."/>
            <person name="Damon W."/>
            <person name="Desjardin D."/>
            <person name="Finy P."/>
            <person name="Geml J."/>
            <person name="Haridas S."/>
            <person name="Hughes K."/>
            <person name="Justo A."/>
            <person name="Karasinski D."/>
            <person name="Kautmanova I."/>
            <person name="Kiss B."/>
            <person name="Kocsube S."/>
            <person name="Kotiranta H."/>
            <person name="LaButti K.M."/>
            <person name="Lechner B.E."/>
            <person name="Liimatainen K."/>
            <person name="Lipzen A."/>
            <person name="Lukacs Z."/>
            <person name="Mihaltcheva S."/>
            <person name="Morgado L.N."/>
            <person name="Niskanen T."/>
            <person name="Noordeloos M.E."/>
            <person name="Ohm R.A."/>
            <person name="Ortiz-Santana B."/>
            <person name="Ovrebo C."/>
            <person name="Racz N."/>
            <person name="Riley R."/>
            <person name="Savchenko A."/>
            <person name="Shiryaev A."/>
            <person name="Soop K."/>
            <person name="Spirin V."/>
            <person name="Szebenyi C."/>
            <person name="Tomsovsky M."/>
            <person name="Tulloss R.E."/>
            <person name="Uehling J."/>
            <person name="Grigoriev I.V."/>
            <person name="Vagvolgyi C."/>
            <person name="Papp T."/>
            <person name="Martin F.M."/>
            <person name="Miettinen O."/>
            <person name="Hibbett D.S."/>
            <person name="Nagy L.G."/>
        </authorList>
    </citation>
    <scope>NUCLEOTIDE SEQUENCE [LARGE SCALE GENOMIC DNA]</scope>
    <source>
        <strain evidence="2 3">FP101781</strain>
    </source>
</reference>
<evidence type="ECO:0000313" key="2">
    <source>
        <dbReference type="EMBL" id="TEB19785.1"/>
    </source>
</evidence>
<keyword evidence="3" id="KW-1185">Reference proteome</keyword>
<dbReference type="Proteomes" id="UP000298030">
    <property type="component" value="Unassembled WGS sequence"/>
</dbReference>
<feature type="compositionally biased region" description="Polar residues" evidence="1">
    <location>
        <begin position="77"/>
        <end position="86"/>
    </location>
</feature>
<organism evidence="2 3">
    <name type="scientific">Coprinellus micaceus</name>
    <name type="common">Glistening ink-cap mushroom</name>
    <name type="synonym">Coprinus micaceus</name>
    <dbReference type="NCBI Taxonomy" id="71717"/>
    <lineage>
        <taxon>Eukaryota</taxon>
        <taxon>Fungi</taxon>
        <taxon>Dikarya</taxon>
        <taxon>Basidiomycota</taxon>
        <taxon>Agaricomycotina</taxon>
        <taxon>Agaricomycetes</taxon>
        <taxon>Agaricomycetidae</taxon>
        <taxon>Agaricales</taxon>
        <taxon>Agaricineae</taxon>
        <taxon>Psathyrellaceae</taxon>
        <taxon>Coprinellus</taxon>
    </lineage>
</organism>
<accession>A0A4Y7SDE7</accession>
<feature type="region of interest" description="Disordered" evidence="1">
    <location>
        <begin position="36"/>
        <end position="88"/>
    </location>
</feature>
<gene>
    <name evidence="2" type="ORF">FA13DRAFT_1801842</name>
</gene>
<feature type="region of interest" description="Disordered" evidence="1">
    <location>
        <begin position="122"/>
        <end position="151"/>
    </location>
</feature>
<feature type="compositionally biased region" description="Polar residues" evidence="1">
    <location>
        <begin position="53"/>
        <end position="63"/>
    </location>
</feature>
<evidence type="ECO:0000256" key="1">
    <source>
        <dbReference type="SAM" id="MobiDB-lite"/>
    </source>
</evidence>
<dbReference type="EMBL" id="QPFP01000173">
    <property type="protein sequence ID" value="TEB19785.1"/>
    <property type="molecule type" value="Genomic_DNA"/>
</dbReference>
<sequence>MLSKAKDDRIHRKAVDWKVTTDAFLTIPYPPAYTPPPVQPHLLLPNSDPDASPNHQDSSLSPANSPPYDVRDDDAHMSSTLDSLNRPSLLHTVRLKTEDFRLSPELLDHPIRRICEPRARLPHVGTQTPPPPTHPDHFQGLLTPSLVRRRH</sequence>
<proteinExistence type="predicted"/>
<dbReference type="AlphaFoldDB" id="A0A4Y7SDE7"/>